<dbReference type="NCBIfam" id="TIGR02595">
    <property type="entry name" value="PEP_CTERM"/>
    <property type="match status" value="1"/>
</dbReference>
<evidence type="ECO:0000313" key="3">
    <source>
        <dbReference type="EMBL" id="GAK54245.1"/>
    </source>
</evidence>
<keyword evidence="4" id="KW-1185">Reference proteome</keyword>
<dbReference type="InterPro" id="IPR008979">
    <property type="entry name" value="Galactose-bd-like_sf"/>
</dbReference>
<feature type="domain" description="Ice-binding protein C-terminal" evidence="2">
    <location>
        <begin position="175"/>
        <end position="194"/>
    </location>
</feature>
<protein>
    <recommendedName>
        <fullName evidence="2">Ice-binding protein C-terminal domain-containing protein</fullName>
    </recommendedName>
</protein>
<feature type="transmembrane region" description="Helical" evidence="1">
    <location>
        <begin position="180"/>
        <end position="199"/>
    </location>
</feature>
<dbReference type="EMBL" id="DF820461">
    <property type="protein sequence ID" value="GAK54245.1"/>
    <property type="molecule type" value="Genomic_DNA"/>
</dbReference>
<dbReference type="AlphaFoldDB" id="A0A081BS64"/>
<gene>
    <name evidence="3" type="ORF">U14_05524</name>
</gene>
<dbReference type="HOGENOM" id="CLU_1346704_0_0_0"/>
<dbReference type="InterPro" id="IPR013424">
    <property type="entry name" value="Ice-binding_C"/>
</dbReference>
<evidence type="ECO:0000259" key="2">
    <source>
        <dbReference type="Pfam" id="PF07589"/>
    </source>
</evidence>
<sequence length="203" mass="21923">MQIEETAPYLCADLTICNGDFERGFEYWFSLKNSQLTPGRTGTGVHIDTDAKNSDIIQTIPGTFPTGATYRATAWCNASAGTTCQLFFGDSNVVNGPAYEHAGRHRLAGNGDWQQLSVTIAFTHQEQMQVYLYGGTGSVYDDVQITQVTPAPAAASSMMMTAREAAPETEAAPQPVPEPGMLALFGLGAAGLACLWRYVRRRS</sequence>
<keyword evidence="1" id="KW-1133">Transmembrane helix</keyword>
<dbReference type="STRING" id="1499966.U14_05524"/>
<dbReference type="Pfam" id="PF07589">
    <property type="entry name" value="PEP-CTERM"/>
    <property type="match status" value="1"/>
</dbReference>
<evidence type="ECO:0000256" key="1">
    <source>
        <dbReference type="SAM" id="Phobius"/>
    </source>
</evidence>
<reference evidence="3 4" key="1">
    <citation type="journal article" date="2015" name="PeerJ">
        <title>First genomic representation of candidate bacterial phylum KSB3 points to enhanced environmental sensing as a trigger of wastewater bulking.</title>
        <authorList>
            <person name="Sekiguchi Y."/>
            <person name="Ohashi A."/>
            <person name="Parks D.H."/>
            <person name="Yamauchi T."/>
            <person name="Tyson G.W."/>
            <person name="Hugenholtz P."/>
        </authorList>
    </citation>
    <scope>NUCLEOTIDE SEQUENCE [LARGE SCALE GENOMIC DNA]</scope>
</reference>
<dbReference type="Gene3D" id="2.60.120.260">
    <property type="entry name" value="Galactose-binding domain-like"/>
    <property type="match status" value="1"/>
</dbReference>
<proteinExistence type="predicted"/>
<dbReference type="Proteomes" id="UP000030700">
    <property type="component" value="Unassembled WGS sequence"/>
</dbReference>
<dbReference type="SUPFAM" id="SSF49785">
    <property type="entry name" value="Galactose-binding domain-like"/>
    <property type="match status" value="1"/>
</dbReference>
<keyword evidence="1" id="KW-0472">Membrane</keyword>
<organism evidence="3 4">
    <name type="scientific">Candidatus Moduliflexus flocculans</name>
    <dbReference type="NCBI Taxonomy" id="1499966"/>
    <lineage>
        <taxon>Bacteria</taxon>
        <taxon>Candidatus Moduliflexota</taxon>
        <taxon>Candidatus Moduliflexia</taxon>
        <taxon>Candidatus Moduliflexales</taxon>
        <taxon>Candidatus Moduliflexaceae</taxon>
    </lineage>
</organism>
<accession>A0A081BS64</accession>
<evidence type="ECO:0000313" key="4">
    <source>
        <dbReference type="Proteomes" id="UP000030700"/>
    </source>
</evidence>
<keyword evidence="1" id="KW-0812">Transmembrane</keyword>
<name>A0A081BS64_9BACT</name>